<dbReference type="InterPro" id="IPR010721">
    <property type="entry name" value="UstE-like"/>
</dbReference>
<evidence type="ECO:0000313" key="2">
    <source>
        <dbReference type="EMBL" id="KAG8463310.1"/>
    </source>
</evidence>
<keyword evidence="3" id="KW-1185">Reference proteome</keyword>
<dbReference type="Gene3D" id="1.20.120.1630">
    <property type="match status" value="1"/>
</dbReference>
<dbReference type="GO" id="GO:0016020">
    <property type="term" value="C:membrane"/>
    <property type="evidence" value="ECO:0007669"/>
    <property type="project" value="TreeGrafter"/>
</dbReference>
<accession>A0A8J6CB43</accession>
<gene>
    <name evidence="2" type="ORF">KFE25_004821</name>
</gene>
<feature type="transmembrane region" description="Helical" evidence="1">
    <location>
        <begin position="276"/>
        <end position="296"/>
    </location>
</feature>
<dbReference type="PROSITE" id="PS50244">
    <property type="entry name" value="S5A_REDUCTASE"/>
    <property type="match status" value="1"/>
</dbReference>
<name>A0A8J6CB43_DIALT</name>
<feature type="transmembrane region" description="Helical" evidence="1">
    <location>
        <begin position="152"/>
        <end position="174"/>
    </location>
</feature>
<feature type="transmembrane region" description="Helical" evidence="1">
    <location>
        <begin position="101"/>
        <end position="121"/>
    </location>
</feature>
<proteinExistence type="predicted"/>
<evidence type="ECO:0000256" key="1">
    <source>
        <dbReference type="SAM" id="Phobius"/>
    </source>
</evidence>
<evidence type="ECO:0000313" key="3">
    <source>
        <dbReference type="Proteomes" id="UP000751190"/>
    </source>
</evidence>
<keyword evidence="1" id="KW-0472">Membrane</keyword>
<comment type="caution">
    <text evidence="2">The sequence shown here is derived from an EMBL/GenBank/DDBJ whole genome shotgun (WGS) entry which is preliminary data.</text>
</comment>
<organism evidence="2 3">
    <name type="scientific">Diacronema lutheri</name>
    <name type="common">Unicellular marine alga</name>
    <name type="synonym">Monochrysis lutheri</name>
    <dbReference type="NCBI Taxonomy" id="2081491"/>
    <lineage>
        <taxon>Eukaryota</taxon>
        <taxon>Haptista</taxon>
        <taxon>Haptophyta</taxon>
        <taxon>Pavlovophyceae</taxon>
        <taxon>Pavlovales</taxon>
        <taxon>Pavlovaceae</taxon>
        <taxon>Diacronema</taxon>
    </lineage>
</organism>
<dbReference type="EMBL" id="JAGTXO010000016">
    <property type="protein sequence ID" value="KAG8463310.1"/>
    <property type="molecule type" value="Genomic_DNA"/>
</dbReference>
<feature type="transmembrane region" description="Helical" evidence="1">
    <location>
        <begin position="194"/>
        <end position="213"/>
    </location>
</feature>
<feature type="transmembrane region" description="Helical" evidence="1">
    <location>
        <begin position="45"/>
        <end position="64"/>
    </location>
</feature>
<keyword evidence="1" id="KW-1133">Transmembrane helix</keyword>
<feature type="transmembrane region" description="Helical" evidence="1">
    <location>
        <begin position="20"/>
        <end position="39"/>
    </location>
</feature>
<dbReference type="PANTHER" id="PTHR32251">
    <property type="entry name" value="3-OXO-5-ALPHA-STEROID 4-DEHYDROGENASE"/>
    <property type="match status" value="1"/>
</dbReference>
<dbReference type="OrthoDB" id="10267208at2759"/>
<reference evidence="2" key="1">
    <citation type="submission" date="2021-05" db="EMBL/GenBank/DDBJ databases">
        <title>The genome of the haptophyte Pavlova lutheri (Diacronema luteri, Pavlovales) - a model for lipid biosynthesis in eukaryotic algae.</title>
        <authorList>
            <person name="Hulatt C.J."/>
            <person name="Posewitz M.C."/>
        </authorList>
    </citation>
    <scope>NUCLEOTIDE SEQUENCE</scope>
    <source>
        <strain evidence="2">NIVA-4/92</strain>
    </source>
</reference>
<feature type="transmembrane region" description="Helical" evidence="1">
    <location>
        <begin position="71"/>
        <end position="89"/>
    </location>
</feature>
<dbReference type="Pfam" id="PF06966">
    <property type="entry name" value="DUF1295"/>
    <property type="match status" value="1"/>
</dbReference>
<protein>
    <recommendedName>
        <fullName evidence="4">Steroid 5-alpha reductase C-terminal domain-containing protein</fullName>
    </recommendedName>
</protein>
<dbReference type="PANTHER" id="PTHR32251:SF23">
    <property type="entry name" value="3-OXO-5-ALPHA-STEROID 4-DEHYDROGENASE (DUF1295)"/>
    <property type="match status" value="1"/>
</dbReference>
<dbReference type="AlphaFoldDB" id="A0A8J6CB43"/>
<evidence type="ECO:0008006" key="4">
    <source>
        <dbReference type="Google" id="ProtNLM"/>
    </source>
</evidence>
<sequence>MSAADVRYDARWQRSVRCVMRAYALTAVLSAALGTLLHFRGGHPVAVALAADGFATLVVFAFSLEHGNTSLYDPYWHLAPPVILAYWLYARVSVGPMRASAWARCVAMSAVLGCWCLRLTYNWLRGWRGLEHEDWRYVKLRRAVRARGWPDAAYWFGLSLVGYHLVPTAVVFFAMLPMAVAVAGCSAPPAAGGALDALALVVGLGSVAVQAIADEQLRAYRRARAASPNDARFQSGVIDTGLWRYSRHPNYAGEIGHWSSFVLFALGAGAGRECALALAGWLPMVALFAFVSVPLMEAEQAAAKPAYRSYQREVSMLLPLPRGAPASAE</sequence>
<keyword evidence="1" id="KW-0812">Transmembrane</keyword>
<dbReference type="OMA" id="QIMFLAY"/>
<dbReference type="Proteomes" id="UP000751190">
    <property type="component" value="Unassembled WGS sequence"/>
</dbReference>